<evidence type="ECO:0000313" key="3">
    <source>
        <dbReference type="EMBL" id="ORA45507.1"/>
    </source>
</evidence>
<sequence>MASPDETNRELADQIQEAEKARRRARAETHRGNAAGPHSNDARALKRPGKGHRHDWKREL</sequence>
<evidence type="ECO:0008006" key="6">
    <source>
        <dbReference type="Google" id="ProtNLM"/>
    </source>
</evidence>
<comment type="caution">
    <text evidence="2">The sequence shown here is derived from an EMBL/GenBank/DDBJ whole genome shotgun (WGS) entry which is preliminary data.</text>
</comment>
<organism evidence="2 5">
    <name type="scientific">Mycobacterium bouchedurhonense</name>
    <dbReference type="NCBI Taxonomy" id="701041"/>
    <lineage>
        <taxon>Bacteria</taxon>
        <taxon>Bacillati</taxon>
        <taxon>Actinomycetota</taxon>
        <taxon>Actinomycetes</taxon>
        <taxon>Mycobacteriales</taxon>
        <taxon>Mycobacteriaceae</taxon>
        <taxon>Mycobacterium</taxon>
        <taxon>Mycobacterium avium complex (MAC)</taxon>
    </lineage>
</organism>
<feature type="compositionally biased region" description="Basic and acidic residues" evidence="1">
    <location>
        <begin position="1"/>
        <end position="31"/>
    </location>
</feature>
<dbReference type="Proteomes" id="UP000192293">
    <property type="component" value="Unassembled WGS sequence"/>
</dbReference>
<evidence type="ECO:0000313" key="2">
    <source>
        <dbReference type="EMBL" id="MCV6988708.1"/>
    </source>
</evidence>
<keyword evidence="4" id="KW-1185">Reference proteome</keyword>
<dbReference type="EMBL" id="MVHL01000037">
    <property type="protein sequence ID" value="ORA45507.1"/>
    <property type="molecule type" value="Genomic_DNA"/>
</dbReference>
<proteinExistence type="predicted"/>
<evidence type="ECO:0000313" key="4">
    <source>
        <dbReference type="Proteomes" id="UP000192293"/>
    </source>
</evidence>
<gene>
    <name evidence="3" type="ORF">BST19_20000</name>
    <name evidence="2" type="ORF">H7I91_05195</name>
</gene>
<feature type="region of interest" description="Disordered" evidence="1">
    <location>
        <begin position="1"/>
        <end position="60"/>
    </location>
</feature>
<accession>A0AAW5S2G2</accession>
<reference evidence="2" key="3">
    <citation type="journal article" date="2022" name="BMC Genomics">
        <title>Comparative genome analysis of mycobacteria focusing on tRNA and non-coding RNA.</title>
        <authorList>
            <person name="Behra P.R.K."/>
            <person name="Pettersson B.M.F."/>
            <person name="Ramesh M."/>
            <person name="Das S."/>
            <person name="Dasgupta S."/>
            <person name="Kirsebom L.A."/>
        </authorList>
    </citation>
    <scope>NUCLEOTIDE SEQUENCE</scope>
    <source>
        <strain evidence="2">DSM 45439</strain>
    </source>
</reference>
<dbReference type="RefSeq" id="WP_083071469.1">
    <property type="nucleotide sequence ID" value="NZ_JACKTG010000013.1"/>
</dbReference>
<dbReference type="Proteomes" id="UP001207588">
    <property type="component" value="Unassembled WGS sequence"/>
</dbReference>
<dbReference type="AlphaFoldDB" id="A0AAW5S2G2"/>
<reference evidence="2" key="2">
    <citation type="submission" date="2020-07" db="EMBL/GenBank/DDBJ databases">
        <authorList>
            <person name="Pettersson B.M.F."/>
            <person name="Behra P.R.K."/>
            <person name="Ramesh M."/>
            <person name="Das S."/>
            <person name="Dasgupta S."/>
            <person name="Kirsebom L.A."/>
        </authorList>
    </citation>
    <scope>NUCLEOTIDE SEQUENCE</scope>
    <source>
        <strain evidence="2">DSM 45439</strain>
    </source>
</reference>
<dbReference type="EMBL" id="JACKTG010000013">
    <property type="protein sequence ID" value="MCV6988708.1"/>
    <property type="molecule type" value="Genomic_DNA"/>
</dbReference>
<evidence type="ECO:0000313" key="5">
    <source>
        <dbReference type="Proteomes" id="UP001207588"/>
    </source>
</evidence>
<reference evidence="3 4" key="1">
    <citation type="submission" date="2017-02" db="EMBL/GenBank/DDBJ databases">
        <title>The new phylogeny of genus Mycobacterium.</title>
        <authorList>
            <person name="Tortoli E."/>
            <person name="Trovato A."/>
            <person name="Cirillo D.M."/>
        </authorList>
    </citation>
    <scope>NUCLEOTIDE SEQUENCE [LARGE SCALE GENOMIC DNA]</scope>
    <source>
        <strain evidence="3 4">DSM 45439</strain>
    </source>
</reference>
<feature type="compositionally biased region" description="Basic residues" evidence="1">
    <location>
        <begin position="45"/>
        <end position="60"/>
    </location>
</feature>
<protein>
    <recommendedName>
        <fullName evidence="6">DUF5302 domain-containing protein</fullName>
    </recommendedName>
</protein>
<evidence type="ECO:0000256" key="1">
    <source>
        <dbReference type="SAM" id="MobiDB-lite"/>
    </source>
</evidence>
<name>A0AAW5S2G2_MYCBC</name>